<organism evidence="1 2">
    <name type="scientific">Rangifer tarandus platyrhynchus</name>
    <name type="common">Svalbard reindeer</name>
    <dbReference type="NCBI Taxonomy" id="3082113"/>
    <lineage>
        <taxon>Eukaryota</taxon>
        <taxon>Metazoa</taxon>
        <taxon>Chordata</taxon>
        <taxon>Craniata</taxon>
        <taxon>Vertebrata</taxon>
        <taxon>Euteleostomi</taxon>
        <taxon>Mammalia</taxon>
        <taxon>Eutheria</taxon>
        <taxon>Laurasiatheria</taxon>
        <taxon>Artiodactyla</taxon>
        <taxon>Ruminantia</taxon>
        <taxon>Pecora</taxon>
        <taxon>Cervidae</taxon>
        <taxon>Odocoileinae</taxon>
        <taxon>Rangifer</taxon>
    </lineage>
</organism>
<dbReference type="EMBL" id="OX596096">
    <property type="protein sequence ID" value="CAM9564110.1"/>
    <property type="molecule type" value="Genomic_DNA"/>
</dbReference>
<proteinExistence type="predicted"/>
<evidence type="ECO:0000313" key="2">
    <source>
        <dbReference type="Proteomes" id="UP001162501"/>
    </source>
</evidence>
<gene>
    <name evidence="1" type="ORF">MRATA1EN22A_LOCUS4305</name>
</gene>
<evidence type="ECO:0000313" key="1">
    <source>
        <dbReference type="EMBL" id="CAM9564110.1"/>
    </source>
</evidence>
<sequence length="166" mass="17673">MFPTGKRSYKHWRWASTQRAIFLLDSCAMGDNPTGGHCWFLSTLDGLSAGEKTSRHAQASLSLGPRTNLPRSRKARLPAPGSAQSSLGTVVSSLPNDQREHPESSVGGGPAPTVGWQLGFHRTQAEKSLWVGGLMVGPGDPGEAGTTFPKMSRAGFRSALGVETRD</sequence>
<protein>
    <submittedName>
        <fullName evidence="1">Uncharacterized protein</fullName>
    </submittedName>
</protein>
<accession>A0AC59YCM7</accession>
<dbReference type="Proteomes" id="UP001162501">
    <property type="component" value="Chromosome 12"/>
</dbReference>
<reference evidence="1" key="2">
    <citation type="submission" date="2025-03" db="EMBL/GenBank/DDBJ databases">
        <authorList>
            <consortium name="ELIXIR-Norway"/>
            <consortium name="Elixir Norway"/>
        </authorList>
    </citation>
    <scope>NUCLEOTIDE SEQUENCE</scope>
</reference>
<reference evidence="1" key="1">
    <citation type="submission" date="2023-05" db="EMBL/GenBank/DDBJ databases">
        <authorList>
            <consortium name="ELIXIR-Norway"/>
        </authorList>
    </citation>
    <scope>NUCLEOTIDE SEQUENCE</scope>
</reference>
<name>A0AC59YCM7_RANTA</name>